<gene>
    <name evidence="1" type="ORF">MTBBW1_100004</name>
</gene>
<accession>A0A1W1H4M9</accession>
<keyword evidence="2" id="KW-1185">Reference proteome</keyword>
<sequence>MTFRGSDGTLLVMPASSVYQSINFQDKVFDLVIDSDLVKLGGQTITLEGLQVQ</sequence>
<dbReference type="AlphaFoldDB" id="A0A1W1H4M9"/>
<dbReference type="STRING" id="1246637.MTBBW1_100004"/>
<organism evidence="1 2">
    <name type="scientific">Desulfamplus magnetovallimortis</name>
    <dbReference type="NCBI Taxonomy" id="1246637"/>
    <lineage>
        <taxon>Bacteria</taxon>
        <taxon>Pseudomonadati</taxon>
        <taxon>Thermodesulfobacteriota</taxon>
        <taxon>Desulfobacteria</taxon>
        <taxon>Desulfobacterales</taxon>
        <taxon>Desulfobacteraceae</taxon>
        <taxon>Desulfamplus</taxon>
    </lineage>
</organism>
<proteinExistence type="predicted"/>
<evidence type="ECO:0000313" key="1">
    <source>
        <dbReference type="EMBL" id="SLM27443.1"/>
    </source>
</evidence>
<name>A0A1W1H4M9_9BACT</name>
<dbReference type="Proteomes" id="UP000191931">
    <property type="component" value="Unassembled WGS sequence"/>
</dbReference>
<dbReference type="EMBL" id="FWEV01000002">
    <property type="protein sequence ID" value="SLM27443.1"/>
    <property type="molecule type" value="Genomic_DNA"/>
</dbReference>
<evidence type="ECO:0000313" key="2">
    <source>
        <dbReference type="Proteomes" id="UP000191931"/>
    </source>
</evidence>
<protein>
    <submittedName>
        <fullName evidence="1">Uncharacterized protein</fullName>
    </submittedName>
</protein>
<reference evidence="1 2" key="1">
    <citation type="submission" date="2017-03" db="EMBL/GenBank/DDBJ databases">
        <authorList>
            <person name="Afonso C.L."/>
            <person name="Miller P.J."/>
            <person name="Scott M.A."/>
            <person name="Spackman E."/>
            <person name="Goraichik I."/>
            <person name="Dimitrov K.M."/>
            <person name="Suarez D.L."/>
            <person name="Swayne D.E."/>
        </authorList>
    </citation>
    <scope>NUCLEOTIDE SEQUENCE [LARGE SCALE GENOMIC DNA]</scope>
    <source>
        <strain evidence="1">PRJEB14757</strain>
    </source>
</reference>